<dbReference type="InterPro" id="IPR000172">
    <property type="entry name" value="GMC_OxRdtase_N"/>
</dbReference>
<organism evidence="9 10">
    <name type="scientific">Arthrobacter gengyunqii</name>
    <dbReference type="NCBI Taxonomy" id="2886940"/>
    <lineage>
        <taxon>Bacteria</taxon>
        <taxon>Bacillati</taxon>
        <taxon>Actinomycetota</taxon>
        <taxon>Actinomycetes</taxon>
        <taxon>Micrococcales</taxon>
        <taxon>Micrococcaceae</taxon>
        <taxon>Arthrobacter</taxon>
    </lineage>
</organism>
<dbReference type="PROSITE" id="PS00624">
    <property type="entry name" value="GMC_OXRED_2"/>
    <property type="match status" value="1"/>
</dbReference>
<evidence type="ECO:0000259" key="8">
    <source>
        <dbReference type="PROSITE" id="PS00624"/>
    </source>
</evidence>
<dbReference type="SUPFAM" id="SSF54373">
    <property type="entry name" value="FAD-linked reductases, C-terminal domain"/>
    <property type="match status" value="1"/>
</dbReference>
<dbReference type="InterPro" id="IPR007867">
    <property type="entry name" value="GMC_OxRtase_C"/>
</dbReference>
<comment type="caution">
    <text evidence="9">The sequence shown here is derived from an EMBL/GenBank/DDBJ whole genome shotgun (WGS) entry which is preliminary data.</text>
</comment>
<dbReference type="InterPro" id="IPR036188">
    <property type="entry name" value="FAD/NAD-bd_sf"/>
</dbReference>
<feature type="domain" description="Glucose-methanol-choline oxidoreductase N-terminal" evidence="7">
    <location>
        <begin position="94"/>
        <end position="117"/>
    </location>
</feature>
<protein>
    <submittedName>
        <fullName evidence="9">GMC family oxidoreductase N-terminal domain-containing protein</fullName>
    </submittedName>
</protein>
<evidence type="ECO:0000256" key="3">
    <source>
        <dbReference type="ARBA" id="ARBA00022630"/>
    </source>
</evidence>
<dbReference type="PANTHER" id="PTHR11552">
    <property type="entry name" value="GLUCOSE-METHANOL-CHOLINE GMC OXIDOREDUCTASE"/>
    <property type="match status" value="1"/>
</dbReference>
<dbReference type="AlphaFoldDB" id="A0A9X1LYT5"/>
<comment type="cofactor">
    <cofactor evidence="1 5">
        <name>FAD</name>
        <dbReference type="ChEBI" id="CHEBI:57692"/>
    </cofactor>
</comment>
<dbReference type="GO" id="GO:0016614">
    <property type="term" value="F:oxidoreductase activity, acting on CH-OH group of donors"/>
    <property type="evidence" value="ECO:0007669"/>
    <property type="project" value="InterPro"/>
</dbReference>
<feature type="domain" description="Glucose-methanol-choline oxidoreductase N-terminal" evidence="8">
    <location>
        <begin position="280"/>
        <end position="294"/>
    </location>
</feature>
<dbReference type="SUPFAM" id="SSF51905">
    <property type="entry name" value="FAD/NAD(P)-binding domain"/>
    <property type="match status" value="1"/>
</dbReference>
<evidence type="ECO:0000256" key="5">
    <source>
        <dbReference type="PIRSR" id="PIRSR000137-2"/>
    </source>
</evidence>
<comment type="similarity">
    <text evidence="2 6">Belongs to the GMC oxidoreductase family.</text>
</comment>
<feature type="binding site" evidence="5">
    <location>
        <position position="96"/>
    </location>
    <ligand>
        <name>FAD</name>
        <dbReference type="ChEBI" id="CHEBI:57692"/>
    </ligand>
</feature>
<reference evidence="9" key="1">
    <citation type="submission" date="2021-10" db="EMBL/GenBank/DDBJ databases">
        <title>Novel species in genus Arthrobacter.</title>
        <authorList>
            <person name="Liu Y."/>
        </authorList>
    </citation>
    <scope>NUCLEOTIDE SEQUENCE</scope>
    <source>
        <strain evidence="9">Zg-Y809</strain>
    </source>
</reference>
<dbReference type="RefSeq" id="WP_227906232.1">
    <property type="nucleotide sequence ID" value="NZ_CP095461.1"/>
</dbReference>
<keyword evidence="3 6" id="KW-0285">Flavoprotein</keyword>
<evidence type="ECO:0000256" key="1">
    <source>
        <dbReference type="ARBA" id="ARBA00001974"/>
    </source>
</evidence>
<proteinExistence type="inferred from homology"/>
<gene>
    <name evidence="9" type="ORF">LJ751_00170</name>
</gene>
<evidence type="ECO:0000256" key="4">
    <source>
        <dbReference type="ARBA" id="ARBA00022827"/>
    </source>
</evidence>
<accession>A0A9X1LYT5</accession>
<name>A0A9X1LYT5_9MICC</name>
<evidence type="ECO:0000313" key="10">
    <source>
        <dbReference type="Proteomes" id="UP001139264"/>
    </source>
</evidence>
<dbReference type="Gene3D" id="3.30.560.10">
    <property type="entry name" value="Glucose Oxidase, domain 3"/>
    <property type="match status" value="1"/>
</dbReference>
<dbReference type="PROSITE" id="PS00623">
    <property type="entry name" value="GMC_OXRED_1"/>
    <property type="match status" value="1"/>
</dbReference>
<dbReference type="Pfam" id="PF05199">
    <property type="entry name" value="GMC_oxred_C"/>
    <property type="match status" value="1"/>
</dbReference>
<evidence type="ECO:0000256" key="6">
    <source>
        <dbReference type="RuleBase" id="RU003968"/>
    </source>
</evidence>
<dbReference type="Proteomes" id="UP001139264">
    <property type="component" value="Unassembled WGS sequence"/>
</dbReference>
<evidence type="ECO:0000256" key="2">
    <source>
        <dbReference type="ARBA" id="ARBA00010790"/>
    </source>
</evidence>
<keyword evidence="4 5" id="KW-0274">FAD</keyword>
<evidence type="ECO:0000259" key="7">
    <source>
        <dbReference type="PROSITE" id="PS00623"/>
    </source>
</evidence>
<dbReference type="PANTHER" id="PTHR11552:SF147">
    <property type="entry name" value="CHOLINE DEHYDROGENASE, MITOCHONDRIAL"/>
    <property type="match status" value="1"/>
</dbReference>
<evidence type="ECO:0000313" key="9">
    <source>
        <dbReference type="EMBL" id="MCC3267780.1"/>
    </source>
</evidence>
<sequence>MNTTNGTFTSNSSDTVYDFIVVGGGSAGCVLARRLAENPEASVLLLEAGPDDAGLDAISTASGWAGLLGGSYDWGYSYDPAPAAANRSIPIPRGKVLGGSGSINAMLWYRGHRDDYNRWAAGGATGWDYESLLPYFKKSEDWQYGETEYRGAGGPLRIETSPDPHPVAAALLTGAAELGLSVLEDANAASNEGAALANFNAATGPDGILRRVSPSAAYLRPAAGWPNLCIRTNTSARRLVIERGRAAGVIISPTATPGSRGNSSDTATIRARAGVVLTLGAIDTPRLLMLSGIGDTPQLRAAGIEPLLHLPGVGANFQDHPLLMGVNFRLRAPLDPIRDNGGGAMLNWRSQSADHRPDLHAFVVQGRHTNPALAKQYGVDGDVCAVSPGLMRSQSIGSIRLLDAAGKLSIDPNYLAEQADLDALVESLDWMLDLAATSGYAGLLERPLSPPRRLDRAEAVAFVRASVDTFFHCSGTAKMGADEASVVTPELAVRGLEGLWVADASVIPEIPTCNLQAPVVAIAERAAELIATASGIRPASAASIATATPATPTATR</sequence>
<dbReference type="PIRSF" id="PIRSF000137">
    <property type="entry name" value="Alcohol_oxidase"/>
    <property type="match status" value="1"/>
</dbReference>
<dbReference type="Gene3D" id="3.50.50.60">
    <property type="entry name" value="FAD/NAD(P)-binding domain"/>
    <property type="match status" value="1"/>
</dbReference>
<dbReference type="GO" id="GO:0050660">
    <property type="term" value="F:flavin adenine dinucleotide binding"/>
    <property type="evidence" value="ECO:0007669"/>
    <property type="project" value="InterPro"/>
</dbReference>
<dbReference type="Pfam" id="PF00732">
    <property type="entry name" value="GMC_oxred_N"/>
    <property type="match status" value="1"/>
</dbReference>
<dbReference type="EMBL" id="JAJFZP010000001">
    <property type="protein sequence ID" value="MCC3267780.1"/>
    <property type="molecule type" value="Genomic_DNA"/>
</dbReference>
<dbReference type="InterPro" id="IPR012132">
    <property type="entry name" value="GMC_OxRdtase"/>
</dbReference>